<evidence type="ECO:0000313" key="3">
    <source>
        <dbReference type="Proteomes" id="UP001195483"/>
    </source>
</evidence>
<reference evidence="2" key="2">
    <citation type="journal article" date="2021" name="Genome Biol. Evol.">
        <title>Developing a high-quality reference genome for a parasitic bivalve with doubly uniparental inheritance (Bivalvia: Unionida).</title>
        <authorList>
            <person name="Smith C.H."/>
        </authorList>
    </citation>
    <scope>NUCLEOTIDE SEQUENCE</scope>
    <source>
        <strain evidence="2">CHS0354</strain>
        <tissue evidence="2">Mantle</tissue>
    </source>
</reference>
<name>A0AAE0SNQ7_9BIVA</name>
<dbReference type="AlphaFoldDB" id="A0AAE0SNQ7"/>
<keyword evidence="1" id="KW-1133">Transmembrane helix</keyword>
<proteinExistence type="predicted"/>
<accession>A0AAE0SNQ7</accession>
<reference evidence="2" key="1">
    <citation type="journal article" date="2021" name="Genome Biol. Evol.">
        <title>A High-Quality Reference Genome for a Parasitic Bivalve with Doubly Uniparental Inheritance (Bivalvia: Unionida).</title>
        <authorList>
            <person name="Smith C.H."/>
        </authorList>
    </citation>
    <scope>NUCLEOTIDE SEQUENCE</scope>
    <source>
        <strain evidence="2">CHS0354</strain>
    </source>
</reference>
<keyword evidence="1" id="KW-0812">Transmembrane</keyword>
<organism evidence="2 3">
    <name type="scientific">Potamilus streckersoni</name>
    <dbReference type="NCBI Taxonomy" id="2493646"/>
    <lineage>
        <taxon>Eukaryota</taxon>
        <taxon>Metazoa</taxon>
        <taxon>Spiralia</taxon>
        <taxon>Lophotrochozoa</taxon>
        <taxon>Mollusca</taxon>
        <taxon>Bivalvia</taxon>
        <taxon>Autobranchia</taxon>
        <taxon>Heteroconchia</taxon>
        <taxon>Palaeoheterodonta</taxon>
        <taxon>Unionida</taxon>
        <taxon>Unionoidea</taxon>
        <taxon>Unionidae</taxon>
        <taxon>Ambleminae</taxon>
        <taxon>Lampsilini</taxon>
        <taxon>Potamilus</taxon>
    </lineage>
</organism>
<evidence type="ECO:0000313" key="2">
    <source>
        <dbReference type="EMBL" id="KAK3595462.1"/>
    </source>
</evidence>
<keyword evidence="3" id="KW-1185">Reference proteome</keyword>
<dbReference type="Proteomes" id="UP001195483">
    <property type="component" value="Unassembled WGS sequence"/>
</dbReference>
<reference evidence="2" key="3">
    <citation type="submission" date="2023-05" db="EMBL/GenBank/DDBJ databases">
        <authorList>
            <person name="Smith C.H."/>
        </authorList>
    </citation>
    <scope>NUCLEOTIDE SEQUENCE</scope>
    <source>
        <strain evidence="2">CHS0354</strain>
        <tissue evidence="2">Mantle</tissue>
    </source>
</reference>
<feature type="transmembrane region" description="Helical" evidence="1">
    <location>
        <begin position="6"/>
        <end position="26"/>
    </location>
</feature>
<evidence type="ECO:0000256" key="1">
    <source>
        <dbReference type="SAM" id="Phobius"/>
    </source>
</evidence>
<gene>
    <name evidence="2" type="ORF">CHS0354_003455</name>
</gene>
<comment type="caution">
    <text evidence="2">The sequence shown here is derived from an EMBL/GenBank/DDBJ whole genome shotgun (WGS) entry which is preliminary data.</text>
</comment>
<dbReference type="EMBL" id="JAEAOA010000272">
    <property type="protein sequence ID" value="KAK3595462.1"/>
    <property type="molecule type" value="Genomic_DNA"/>
</dbReference>
<keyword evidence="1" id="KW-0472">Membrane</keyword>
<protein>
    <submittedName>
        <fullName evidence="2">Uncharacterized protein</fullName>
    </submittedName>
</protein>
<sequence>MAGTILAIGPVSLFATSIVIVVLQRLSPVPMDLIRRKYISNAFTDISLTVATFQSVQVSFVASVSILGYDINGGSNYIRLIDLFQPMRYLHGSSFKSIVNSEQTILVLSDHREQILNLNPQAINITPDKPEGSVQDLALDQISPSERDHRSLKSNYTYTTLILNAAVNHLPFMKKFQDFFCS</sequence>